<dbReference type="PROSITE" id="PS00108">
    <property type="entry name" value="PROTEIN_KINASE_ST"/>
    <property type="match status" value="1"/>
</dbReference>
<comment type="cofactor">
    <cofactor evidence="1">
        <name>Mg(2+)</name>
        <dbReference type="ChEBI" id="CHEBI:18420"/>
    </cofactor>
</comment>
<dbReference type="GO" id="GO:0046872">
    <property type="term" value="F:metal ion binding"/>
    <property type="evidence" value="ECO:0007669"/>
    <property type="project" value="UniProtKB-KW"/>
</dbReference>
<proteinExistence type="inferred from homology"/>
<dbReference type="InterPro" id="IPR015940">
    <property type="entry name" value="UBA"/>
</dbReference>
<dbReference type="Pfam" id="PF00069">
    <property type="entry name" value="Pkinase"/>
    <property type="match status" value="1"/>
</dbReference>
<dbReference type="OrthoDB" id="193931at2759"/>
<dbReference type="InterPro" id="IPR008271">
    <property type="entry name" value="Ser/Thr_kinase_AS"/>
</dbReference>
<evidence type="ECO:0000256" key="6">
    <source>
        <dbReference type="ARBA" id="ARBA00022527"/>
    </source>
</evidence>
<dbReference type="GO" id="GO:0005737">
    <property type="term" value="C:cytoplasm"/>
    <property type="evidence" value="ECO:0007669"/>
    <property type="project" value="TreeGrafter"/>
</dbReference>
<dbReference type="InterPro" id="IPR000719">
    <property type="entry name" value="Prot_kinase_dom"/>
</dbReference>
<keyword evidence="11" id="KW-0418">Kinase</keyword>
<evidence type="ECO:0000256" key="11">
    <source>
        <dbReference type="ARBA" id="ARBA00022777"/>
    </source>
</evidence>
<dbReference type="PANTHER" id="PTHR24346:SF45">
    <property type="entry name" value="PROTEIN KINASE DOMAIN-CONTAINING PROTEIN"/>
    <property type="match status" value="1"/>
</dbReference>
<dbReference type="PANTHER" id="PTHR24346">
    <property type="entry name" value="MAP/MICROTUBULE AFFINITY-REGULATING KINASE"/>
    <property type="match status" value="1"/>
</dbReference>
<feature type="binding site" evidence="20">
    <location>
        <position position="47"/>
    </location>
    <ligand>
        <name>ATP</name>
        <dbReference type="ChEBI" id="CHEBI:30616"/>
    </ligand>
</feature>
<dbReference type="Proteomes" id="UP000593567">
    <property type="component" value="Unassembled WGS sequence"/>
</dbReference>
<organism evidence="24 25">
    <name type="scientific">Bugula neritina</name>
    <name type="common">Brown bryozoan</name>
    <name type="synonym">Sertularia neritina</name>
    <dbReference type="NCBI Taxonomy" id="10212"/>
    <lineage>
        <taxon>Eukaryota</taxon>
        <taxon>Metazoa</taxon>
        <taxon>Spiralia</taxon>
        <taxon>Lophotrochozoa</taxon>
        <taxon>Bryozoa</taxon>
        <taxon>Gymnolaemata</taxon>
        <taxon>Cheilostomatida</taxon>
        <taxon>Flustrina</taxon>
        <taxon>Buguloidea</taxon>
        <taxon>Bugulidae</taxon>
        <taxon>Bugula</taxon>
    </lineage>
</organism>
<dbReference type="AlphaFoldDB" id="A0A7J7JJI4"/>
<dbReference type="GO" id="GO:0004674">
    <property type="term" value="F:protein serine/threonine kinase activity"/>
    <property type="evidence" value="ECO:0007669"/>
    <property type="project" value="UniProtKB-KW"/>
</dbReference>
<evidence type="ECO:0000256" key="5">
    <source>
        <dbReference type="ARBA" id="ARBA00022481"/>
    </source>
</evidence>
<evidence type="ECO:0000256" key="20">
    <source>
        <dbReference type="PROSITE-ProRule" id="PRU10141"/>
    </source>
</evidence>
<dbReference type="EC" id="2.7.11.1" evidence="4"/>
<dbReference type="PROSITE" id="PS50011">
    <property type="entry name" value="PROTEIN_KINASE_DOM"/>
    <property type="match status" value="1"/>
</dbReference>
<feature type="region of interest" description="Disordered" evidence="21">
    <location>
        <begin position="720"/>
        <end position="746"/>
    </location>
</feature>
<keyword evidence="14" id="KW-0539">Nucleus</keyword>
<keyword evidence="6" id="KW-0723">Serine/threonine-protein kinase</keyword>
<comment type="similarity">
    <text evidence="3">Belongs to the protein kinase superfamily. CAMK Ser/Thr protein kinase family.</text>
</comment>
<gene>
    <name evidence="24" type="ORF">EB796_016042</name>
</gene>
<evidence type="ECO:0000256" key="9">
    <source>
        <dbReference type="ARBA" id="ARBA00022723"/>
    </source>
</evidence>
<dbReference type="EMBL" id="VXIV02002437">
    <property type="protein sequence ID" value="KAF6025791.1"/>
    <property type="molecule type" value="Genomic_DNA"/>
</dbReference>
<protein>
    <recommendedName>
        <fullName evidence="18">SNF-related serine/threonine-protein kinase</fullName>
        <ecNumber evidence="4">2.7.11.1</ecNumber>
    </recommendedName>
    <alternativeName>
        <fullName evidence="19">SNF1-related kinase</fullName>
    </alternativeName>
</protein>
<name>A0A7J7JJI4_BUGNE</name>
<feature type="compositionally biased region" description="Polar residues" evidence="21">
    <location>
        <begin position="544"/>
        <end position="553"/>
    </location>
</feature>
<dbReference type="CDD" id="cd14074">
    <property type="entry name" value="STKc_SNRK"/>
    <property type="match status" value="1"/>
</dbReference>
<evidence type="ECO:0000256" key="12">
    <source>
        <dbReference type="ARBA" id="ARBA00022840"/>
    </source>
</evidence>
<feature type="compositionally biased region" description="Polar residues" evidence="21">
    <location>
        <begin position="636"/>
        <end position="681"/>
    </location>
</feature>
<dbReference type="FunFam" id="1.10.510.10:FF:000166">
    <property type="entry name" value="SNF-related serine/threonine-protein kinase"/>
    <property type="match status" value="1"/>
</dbReference>
<dbReference type="SUPFAM" id="SSF56112">
    <property type="entry name" value="Protein kinase-like (PK-like)"/>
    <property type="match status" value="1"/>
</dbReference>
<comment type="caution">
    <text evidence="24">The sequence shown here is derived from an EMBL/GenBank/DDBJ whole genome shotgun (WGS) entry which is preliminary data.</text>
</comment>
<comment type="catalytic activity">
    <reaction evidence="16">
        <text>L-seryl-[protein] + ATP = O-phospho-L-seryl-[protein] + ADP + H(+)</text>
        <dbReference type="Rhea" id="RHEA:17989"/>
        <dbReference type="Rhea" id="RHEA-COMP:9863"/>
        <dbReference type="Rhea" id="RHEA-COMP:11604"/>
        <dbReference type="ChEBI" id="CHEBI:15378"/>
        <dbReference type="ChEBI" id="CHEBI:29999"/>
        <dbReference type="ChEBI" id="CHEBI:30616"/>
        <dbReference type="ChEBI" id="CHEBI:83421"/>
        <dbReference type="ChEBI" id="CHEBI:456216"/>
        <dbReference type="EC" id="2.7.11.1"/>
    </reaction>
</comment>
<feature type="region of interest" description="Disordered" evidence="21">
    <location>
        <begin position="461"/>
        <end position="487"/>
    </location>
</feature>
<evidence type="ECO:0000259" key="22">
    <source>
        <dbReference type="PROSITE" id="PS50011"/>
    </source>
</evidence>
<dbReference type="GO" id="GO:0005634">
    <property type="term" value="C:nucleus"/>
    <property type="evidence" value="ECO:0007669"/>
    <property type="project" value="UniProtKB-SubCell"/>
</dbReference>
<evidence type="ECO:0000256" key="16">
    <source>
        <dbReference type="ARBA" id="ARBA00048679"/>
    </source>
</evidence>
<evidence type="ECO:0000256" key="10">
    <source>
        <dbReference type="ARBA" id="ARBA00022741"/>
    </source>
</evidence>
<feature type="region of interest" description="Disordered" evidence="21">
    <location>
        <begin position="537"/>
        <end position="681"/>
    </location>
</feature>
<feature type="region of interest" description="Disordered" evidence="21">
    <location>
        <begin position="795"/>
        <end position="817"/>
    </location>
</feature>
<evidence type="ECO:0000256" key="7">
    <source>
        <dbReference type="ARBA" id="ARBA00022553"/>
    </source>
</evidence>
<evidence type="ECO:0000259" key="23">
    <source>
        <dbReference type="PROSITE" id="PS50030"/>
    </source>
</evidence>
<evidence type="ECO:0000256" key="14">
    <source>
        <dbReference type="ARBA" id="ARBA00023242"/>
    </source>
</evidence>
<keyword evidence="25" id="KW-1185">Reference proteome</keyword>
<evidence type="ECO:0000256" key="4">
    <source>
        <dbReference type="ARBA" id="ARBA00012513"/>
    </source>
</evidence>
<feature type="region of interest" description="Disordered" evidence="21">
    <location>
        <begin position="435"/>
        <end position="454"/>
    </location>
</feature>
<evidence type="ECO:0000256" key="3">
    <source>
        <dbReference type="ARBA" id="ARBA00006692"/>
    </source>
</evidence>
<keyword evidence="8" id="KW-0808">Transferase</keyword>
<feature type="region of interest" description="Disordered" evidence="21">
    <location>
        <begin position="350"/>
        <end position="388"/>
    </location>
</feature>
<evidence type="ECO:0000256" key="21">
    <source>
        <dbReference type="SAM" id="MobiDB-lite"/>
    </source>
</evidence>
<evidence type="ECO:0000256" key="13">
    <source>
        <dbReference type="ARBA" id="ARBA00022842"/>
    </source>
</evidence>
<evidence type="ECO:0000256" key="15">
    <source>
        <dbReference type="ARBA" id="ARBA00047899"/>
    </source>
</evidence>
<evidence type="ECO:0000256" key="18">
    <source>
        <dbReference type="ARBA" id="ARBA00074971"/>
    </source>
</evidence>
<keyword evidence="13" id="KW-0460">Magnesium</keyword>
<dbReference type="FunFam" id="3.30.200.20:FF:000003">
    <property type="entry name" value="Non-specific serine/threonine protein kinase"/>
    <property type="match status" value="1"/>
</dbReference>
<dbReference type="InterPro" id="IPR011009">
    <property type="entry name" value="Kinase-like_dom_sf"/>
</dbReference>
<feature type="domain" description="UBA" evidence="23">
    <location>
        <begin position="295"/>
        <end position="337"/>
    </location>
</feature>
<evidence type="ECO:0000313" key="25">
    <source>
        <dbReference type="Proteomes" id="UP000593567"/>
    </source>
</evidence>
<comment type="function">
    <text evidence="17">May play a role in hematopoietic cell proliferation or differentiation. Potential mediator of neuronal apoptosis.</text>
</comment>
<comment type="subcellular location">
    <subcellularLocation>
        <location evidence="2">Nucleus</location>
    </subcellularLocation>
</comment>
<dbReference type="GO" id="GO:0035556">
    <property type="term" value="P:intracellular signal transduction"/>
    <property type="evidence" value="ECO:0007669"/>
    <property type="project" value="TreeGrafter"/>
</dbReference>
<sequence>MEISRRKTESDCTIAGLYDLSETIGKGHFAVVKLAKHVFTGEKVAVKVIDKTKLDPISKEHLFQEVRCMKLVQHPHIVRLYEVIDTQTKLYLILELGDGDMYDYIMNNHDRGLDIDTARMYFTQILEAISYCHDLHVVHRDLKPENVIFFEKLGIVKLTDFGFSNRFEPDTKLDTSCGSLAYSAPEILLGDSYDAPAVDVWSLGVLLYMLVCGDPPFQEANDNETLTMIMDCKYRIPSHVDKDCAKLITSMLKREPKERIGLAEIVSHPWMNRDGSQCCENLLCTSLVGREHVTPADHNDIIERMVEGGFPNKAEIQRALDSNEYSNLTATYYLLAEKRLKRIHAADVKASPSIKSRPAESTAWPHSDGIKSNTLPKSAPHDRTDAPVVFPDSNIGIQHSDMFDSLPRKFSLINEEEEEESDEDDLRSNVISVKETKSSQLSHPGADSCSAVSDFEQSLSNMSIRRSRPNTAQPTSSSRPMRTVGSSPQLLPLKQIHEEQEVTSDDDALSTHSQTSVVKLRHSSLSMASPELARKLLHKKNLMRSKTQSGSDTSDNDEDKPYRESKSPTNSGCSSLHLPHKRKDSSTSSDNDGPSPATGASSGAVKCTSHPTTSTTSGNGGGTQASSPQAKKKYSGGNTNTKDAALSDVNNSSKTEGVKSSSTTINDPQKTNSNSNNKADCDMSTANSLKVLANKLVDSSLARLSNFSLASQSSSISSRSSVKYSCNTTPRSSQRRSKDGNKFSKSRLMKQLRMDFTDLSDRELTDSECSNSLQSSLRLKISTQLSPDYCSVIAEEQSPQLSPPHDKKKGPECCSIM</sequence>
<evidence type="ECO:0000313" key="24">
    <source>
        <dbReference type="EMBL" id="KAF6025791.1"/>
    </source>
</evidence>
<feature type="domain" description="Protein kinase" evidence="22">
    <location>
        <begin position="18"/>
        <end position="271"/>
    </location>
</feature>
<keyword evidence="7" id="KW-0597">Phosphoprotein</keyword>
<evidence type="ECO:0000256" key="8">
    <source>
        <dbReference type="ARBA" id="ARBA00022679"/>
    </source>
</evidence>
<comment type="catalytic activity">
    <reaction evidence="15">
        <text>L-threonyl-[protein] + ATP = O-phospho-L-threonyl-[protein] + ADP + H(+)</text>
        <dbReference type="Rhea" id="RHEA:46608"/>
        <dbReference type="Rhea" id="RHEA-COMP:11060"/>
        <dbReference type="Rhea" id="RHEA-COMP:11605"/>
        <dbReference type="ChEBI" id="CHEBI:15378"/>
        <dbReference type="ChEBI" id="CHEBI:30013"/>
        <dbReference type="ChEBI" id="CHEBI:30616"/>
        <dbReference type="ChEBI" id="CHEBI:61977"/>
        <dbReference type="ChEBI" id="CHEBI:456216"/>
        <dbReference type="EC" id="2.7.11.1"/>
    </reaction>
</comment>
<dbReference type="GO" id="GO:0005524">
    <property type="term" value="F:ATP binding"/>
    <property type="evidence" value="ECO:0007669"/>
    <property type="project" value="UniProtKB-UniRule"/>
</dbReference>
<evidence type="ECO:0000256" key="19">
    <source>
        <dbReference type="ARBA" id="ARBA00077142"/>
    </source>
</evidence>
<accession>A0A7J7JJI4</accession>
<evidence type="ECO:0000256" key="1">
    <source>
        <dbReference type="ARBA" id="ARBA00001946"/>
    </source>
</evidence>
<dbReference type="PROSITE" id="PS50030">
    <property type="entry name" value="UBA"/>
    <property type="match status" value="1"/>
</dbReference>
<dbReference type="CDD" id="cd14339">
    <property type="entry name" value="UBA_SNRK"/>
    <property type="match status" value="1"/>
</dbReference>
<keyword evidence="12 20" id="KW-0067">ATP-binding</keyword>
<reference evidence="24" key="1">
    <citation type="submission" date="2020-06" db="EMBL/GenBank/DDBJ databases">
        <title>Draft genome of Bugula neritina, a colonial animal packing powerful symbionts and potential medicines.</title>
        <authorList>
            <person name="Rayko M."/>
        </authorList>
    </citation>
    <scope>NUCLEOTIDE SEQUENCE [LARGE SCALE GENOMIC DNA]</scope>
    <source>
        <strain evidence="24">Kwan_BN1</strain>
    </source>
</reference>
<keyword evidence="5" id="KW-0488">Methylation</keyword>
<dbReference type="SMART" id="SM00220">
    <property type="entry name" value="S_TKc"/>
    <property type="match status" value="1"/>
</dbReference>
<dbReference type="PROSITE" id="PS00107">
    <property type="entry name" value="PROTEIN_KINASE_ATP"/>
    <property type="match status" value="1"/>
</dbReference>
<feature type="compositionally biased region" description="Low complexity" evidence="21">
    <location>
        <begin position="608"/>
        <end position="617"/>
    </location>
</feature>
<evidence type="ECO:0000256" key="2">
    <source>
        <dbReference type="ARBA" id="ARBA00004123"/>
    </source>
</evidence>
<evidence type="ECO:0000256" key="17">
    <source>
        <dbReference type="ARBA" id="ARBA00054738"/>
    </source>
</evidence>
<dbReference type="InterPro" id="IPR017441">
    <property type="entry name" value="Protein_kinase_ATP_BS"/>
</dbReference>
<keyword evidence="9" id="KW-0479">Metal-binding</keyword>
<keyword evidence="10 20" id="KW-0547">Nucleotide-binding</keyword>
<dbReference type="Gene3D" id="1.10.510.10">
    <property type="entry name" value="Transferase(Phosphotransferase) domain 1"/>
    <property type="match status" value="1"/>
</dbReference>